<reference evidence="2 3" key="1">
    <citation type="submission" date="2019-01" db="EMBL/GenBank/DDBJ databases">
        <title>Nuclear Genome Assembly of the Microalgal Biofuel strain Nannochloropsis salina CCMP1776.</title>
        <authorList>
            <person name="Hovde B."/>
        </authorList>
    </citation>
    <scope>NUCLEOTIDE SEQUENCE [LARGE SCALE GENOMIC DNA]</scope>
    <source>
        <strain evidence="2 3">CCMP1776</strain>
    </source>
</reference>
<protein>
    <recommendedName>
        <fullName evidence="4">Pentacotripeptide-repeat region of PRORP domain-containing protein</fullName>
    </recommendedName>
</protein>
<name>A0A4D9CP72_9STRA</name>
<dbReference type="Gene3D" id="1.25.40.10">
    <property type="entry name" value="Tetratricopeptide repeat domain"/>
    <property type="match status" value="1"/>
</dbReference>
<gene>
    <name evidence="2" type="ORF">NSK_008137</name>
</gene>
<dbReference type="AlphaFoldDB" id="A0A4D9CP72"/>
<proteinExistence type="predicted"/>
<evidence type="ECO:0008006" key="4">
    <source>
        <dbReference type="Google" id="ProtNLM"/>
    </source>
</evidence>
<feature type="compositionally biased region" description="Basic and acidic residues" evidence="1">
    <location>
        <begin position="34"/>
        <end position="47"/>
    </location>
</feature>
<feature type="region of interest" description="Disordered" evidence="1">
    <location>
        <begin position="161"/>
        <end position="182"/>
    </location>
</feature>
<evidence type="ECO:0000313" key="3">
    <source>
        <dbReference type="Proteomes" id="UP000355283"/>
    </source>
</evidence>
<accession>A0A4D9CP72</accession>
<feature type="compositionally biased region" description="Acidic residues" evidence="1">
    <location>
        <begin position="1"/>
        <end position="18"/>
    </location>
</feature>
<keyword evidence="3" id="KW-1185">Reference proteome</keyword>
<dbReference type="Proteomes" id="UP000355283">
    <property type="component" value="Unassembled WGS sequence"/>
</dbReference>
<dbReference type="InterPro" id="IPR011990">
    <property type="entry name" value="TPR-like_helical_dom_sf"/>
</dbReference>
<dbReference type="EMBL" id="SDOX01000165">
    <property type="protein sequence ID" value="TFJ80526.1"/>
    <property type="molecule type" value="Genomic_DNA"/>
</dbReference>
<feature type="region of interest" description="Disordered" evidence="1">
    <location>
        <begin position="1"/>
        <end position="65"/>
    </location>
</feature>
<feature type="region of interest" description="Disordered" evidence="1">
    <location>
        <begin position="90"/>
        <end position="135"/>
    </location>
</feature>
<sequence length="303" mass="33270">MSFFFDEEGEDETGEEEGWSQAAWQEGTEEDGAEGGREGGREREGGRGRRLARSTAAEAMQAKIDDPYYQYRDRRMFKMGEDERAYYDRINAYKPPFPSSPSSSPSSPPSSTSPSSSAPSNLIVGSGAELYPGRSAGMSPAVLEAISSFLVEGGEEPLLLTEGEGMGRSGGGGRFGVGQGRKEEAKEKERVRWLSDEAAEGNARGAVEEREEGERLFSSEWYAGEMRRRNDQGKYSLALTYWERLLREGIRPCPAAYTQALRACRFTGEMELALELLVEMREDGAAVDLYAGREGGGEGGREE</sequence>
<organism evidence="2 3">
    <name type="scientific">Nannochloropsis salina CCMP1776</name>
    <dbReference type="NCBI Taxonomy" id="1027361"/>
    <lineage>
        <taxon>Eukaryota</taxon>
        <taxon>Sar</taxon>
        <taxon>Stramenopiles</taxon>
        <taxon>Ochrophyta</taxon>
        <taxon>Eustigmatophyceae</taxon>
        <taxon>Eustigmatales</taxon>
        <taxon>Monodopsidaceae</taxon>
        <taxon>Microchloropsis</taxon>
        <taxon>Microchloropsis salina</taxon>
    </lineage>
</organism>
<feature type="compositionally biased region" description="Low complexity" evidence="1">
    <location>
        <begin position="100"/>
        <end position="120"/>
    </location>
</feature>
<feature type="compositionally biased region" description="Gly residues" evidence="1">
    <location>
        <begin position="164"/>
        <end position="179"/>
    </location>
</feature>
<comment type="caution">
    <text evidence="2">The sequence shown here is derived from an EMBL/GenBank/DDBJ whole genome shotgun (WGS) entry which is preliminary data.</text>
</comment>
<evidence type="ECO:0000313" key="2">
    <source>
        <dbReference type="EMBL" id="TFJ80526.1"/>
    </source>
</evidence>
<evidence type="ECO:0000256" key="1">
    <source>
        <dbReference type="SAM" id="MobiDB-lite"/>
    </source>
</evidence>
<dbReference type="OrthoDB" id="10530950at2759"/>